<evidence type="ECO:0000256" key="7">
    <source>
        <dbReference type="ARBA" id="ARBA00023065"/>
    </source>
</evidence>
<dbReference type="PANTHER" id="PTHR30607:SF2">
    <property type="entry name" value="POTASSIUM-TRANSPORTING ATPASE POTASSIUM-BINDING SUBUNIT"/>
    <property type="match status" value="1"/>
</dbReference>
<dbReference type="GO" id="GO:0008556">
    <property type="term" value="F:P-type potassium transmembrane transporter activity"/>
    <property type="evidence" value="ECO:0007669"/>
    <property type="project" value="InterPro"/>
</dbReference>
<protein>
    <recommendedName>
        <fullName evidence="9">Potassium-transporting ATPase potassium-binding subunit</fullName>
    </recommendedName>
    <alternativeName>
        <fullName evidence="9">ATP phosphohydrolase [potassium-transporting] A chain</fullName>
    </alternativeName>
    <alternativeName>
        <fullName evidence="9">Potassium-binding and translocating subunit A</fullName>
    </alternativeName>
    <alternativeName>
        <fullName evidence="9">Potassium-translocating ATPase A chain</fullName>
    </alternativeName>
</protein>
<evidence type="ECO:0000256" key="6">
    <source>
        <dbReference type="ARBA" id="ARBA00022989"/>
    </source>
</evidence>
<evidence type="ECO:0000256" key="5">
    <source>
        <dbReference type="ARBA" id="ARBA00022958"/>
    </source>
</evidence>
<dbReference type="HAMAP" id="MF_00275">
    <property type="entry name" value="KdpA"/>
    <property type="match status" value="1"/>
</dbReference>
<feature type="transmembrane region" description="Helical" evidence="9">
    <location>
        <begin position="66"/>
        <end position="85"/>
    </location>
</feature>
<name>A0A1G4TZB4_9HYPH</name>
<dbReference type="AlphaFoldDB" id="A0A1G4TZB4"/>
<proteinExistence type="inferred from homology"/>
<dbReference type="PANTHER" id="PTHR30607">
    <property type="entry name" value="POTASSIUM-TRANSPORTING ATPASE A CHAIN"/>
    <property type="match status" value="1"/>
</dbReference>
<feature type="transmembrane region" description="Helical" evidence="9">
    <location>
        <begin position="6"/>
        <end position="26"/>
    </location>
</feature>
<feature type="transmembrane region" description="Helical" evidence="9">
    <location>
        <begin position="421"/>
        <end position="445"/>
    </location>
</feature>
<comment type="similarity">
    <text evidence="9">Belongs to the KdpA family.</text>
</comment>
<evidence type="ECO:0000313" key="11">
    <source>
        <dbReference type="Proteomes" id="UP000199542"/>
    </source>
</evidence>
<sequence>MTLNGWLQILLYCGIVLVLVKPLGGYMTRVFNGERTFLSPVLVPIERGLYAIAGTSAREEQHWTSYAFSMLLFNFLGVLVLYALMRLQAGLPYNPAGMTSVPPELSFNTAVSFVTNTNWQNYSGEGTMSYLTQMAGLTVQNFVSASTGIAIAIGLIRAFARASGKAIGNFWVDMIRSTLYVLLPLCIVLTLVYVYLGVPQTLGSYVEATTLEGAKQTIAVGPVASQLAIKMLGTNGGGFFNANSAHPFENPDAISNLVQMLSIFAIGAALTNVFGRMVGNQRQGWAILATMGVLFVVGVGITYWAEAAGNPLMHAFGLNGGNMEGKEVRFGIALSSLFAVITTAASCGAVNAMHGSFTALGGLVPLVNMQLGEIIIGGVGAGFYGILLFIIVAVFVAGLMVGRTPEYLGKKIEAKEMKMAVLAILCLPLAMLVFTAIATVLPLAVASVGTTGPHGFSEILYAYTSAAANNGSAFGGLTGNTPWYNITLGIGMLMGRFLVIIPALAIAGSLVTKKTVPASAGTFPTDGLLFVGLLTGTILIVGGLTFFPALALGPVVEHLMTITGQTF</sequence>
<feature type="transmembrane region" description="Helical" evidence="9">
    <location>
        <begin position="330"/>
        <end position="350"/>
    </location>
</feature>
<dbReference type="Pfam" id="PF03814">
    <property type="entry name" value="KdpA"/>
    <property type="match status" value="1"/>
</dbReference>
<evidence type="ECO:0000256" key="4">
    <source>
        <dbReference type="ARBA" id="ARBA00022692"/>
    </source>
</evidence>
<evidence type="ECO:0000256" key="3">
    <source>
        <dbReference type="ARBA" id="ARBA00022538"/>
    </source>
</evidence>
<evidence type="ECO:0000256" key="1">
    <source>
        <dbReference type="ARBA" id="ARBA00022448"/>
    </source>
</evidence>
<dbReference type="NCBIfam" id="TIGR00680">
    <property type="entry name" value="kdpA"/>
    <property type="match status" value="1"/>
</dbReference>
<dbReference type="EMBL" id="FMTM01000015">
    <property type="protein sequence ID" value="SCW86701.1"/>
    <property type="molecule type" value="Genomic_DNA"/>
</dbReference>
<keyword evidence="4 9" id="KW-0812">Transmembrane</keyword>
<keyword evidence="2 9" id="KW-1003">Cell membrane</keyword>
<keyword evidence="6 9" id="KW-1133">Transmembrane helix</keyword>
<feature type="transmembrane region" description="Helical" evidence="9">
    <location>
        <begin position="357"/>
        <end position="376"/>
    </location>
</feature>
<comment type="function">
    <text evidence="9">Part of the high-affinity ATP-driven potassium transport (or Kdp) system, which catalyzes the hydrolysis of ATP coupled with the electrogenic transport of potassium into the cytoplasm. This subunit binds the extracellular potassium ions and delivers the ions to the membrane domain of KdpB through an intramembrane tunnel.</text>
</comment>
<feature type="transmembrane region" description="Helical" evidence="9">
    <location>
        <begin position="483"/>
        <end position="507"/>
    </location>
</feature>
<comment type="subunit">
    <text evidence="9">The system is composed of three essential subunits: KdpA, KdpB and KdpC.</text>
</comment>
<feature type="transmembrane region" description="Helical" evidence="9">
    <location>
        <begin position="177"/>
        <end position="196"/>
    </location>
</feature>
<evidence type="ECO:0000313" key="10">
    <source>
        <dbReference type="EMBL" id="SCW86701.1"/>
    </source>
</evidence>
<feature type="transmembrane region" description="Helical" evidence="9">
    <location>
        <begin position="382"/>
        <end position="401"/>
    </location>
</feature>
<keyword evidence="8 9" id="KW-0472">Membrane</keyword>
<accession>A0A1G4TZB4</accession>
<dbReference type="GO" id="GO:0030955">
    <property type="term" value="F:potassium ion binding"/>
    <property type="evidence" value="ECO:0007669"/>
    <property type="project" value="UniProtKB-UniRule"/>
</dbReference>
<organism evidence="10 11">
    <name type="scientific">Rhizobium mongolense subsp. loessense</name>
    <dbReference type="NCBI Taxonomy" id="158890"/>
    <lineage>
        <taxon>Bacteria</taxon>
        <taxon>Pseudomonadati</taxon>
        <taxon>Pseudomonadota</taxon>
        <taxon>Alphaproteobacteria</taxon>
        <taxon>Hyphomicrobiales</taxon>
        <taxon>Rhizobiaceae</taxon>
        <taxon>Rhizobium/Agrobacterium group</taxon>
        <taxon>Rhizobium</taxon>
    </lineage>
</organism>
<dbReference type="RefSeq" id="WP_092588251.1">
    <property type="nucleotide sequence ID" value="NZ_FMTM01000015.1"/>
</dbReference>
<feature type="transmembrane region" description="Helical" evidence="9">
    <location>
        <begin position="528"/>
        <end position="551"/>
    </location>
</feature>
<evidence type="ECO:0000256" key="8">
    <source>
        <dbReference type="ARBA" id="ARBA00023136"/>
    </source>
</evidence>
<keyword evidence="7 9" id="KW-0406">Ion transport</keyword>
<feature type="transmembrane region" description="Helical" evidence="9">
    <location>
        <begin position="285"/>
        <end position="305"/>
    </location>
</feature>
<reference evidence="10 11" key="1">
    <citation type="submission" date="2016-10" db="EMBL/GenBank/DDBJ databases">
        <authorList>
            <person name="de Groot N.N."/>
        </authorList>
    </citation>
    <scope>NUCLEOTIDE SEQUENCE [LARGE SCALE GENOMIC DNA]</scope>
    <source>
        <strain evidence="10 11">CGMCC 1.3401</strain>
    </source>
</reference>
<dbReference type="PIRSF" id="PIRSF001294">
    <property type="entry name" value="K_ATPaseA"/>
    <property type="match status" value="1"/>
</dbReference>
<dbReference type="InterPro" id="IPR004623">
    <property type="entry name" value="KdpA"/>
</dbReference>
<keyword evidence="3 9" id="KW-0633">Potassium transport</keyword>
<dbReference type="Proteomes" id="UP000199542">
    <property type="component" value="Unassembled WGS sequence"/>
</dbReference>
<feature type="transmembrane region" description="Helical" evidence="9">
    <location>
        <begin position="137"/>
        <end position="156"/>
    </location>
</feature>
<keyword evidence="5 9" id="KW-0630">Potassium</keyword>
<dbReference type="GO" id="GO:0005886">
    <property type="term" value="C:plasma membrane"/>
    <property type="evidence" value="ECO:0007669"/>
    <property type="project" value="UniProtKB-SubCell"/>
</dbReference>
<gene>
    <name evidence="9" type="primary">kdpA</name>
    <name evidence="10" type="ORF">SAMN02927900_05857</name>
</gene>
<evidence type="ECO:0000256" key="9">
    <source>
        <dbReference type="HAMAP-Rule" id="MF_00275"/>
    </source>
</evidence>
<evidence type="ECO:0000256" key="2">
    <source>
        <dbReference type="ARBA" id="ARBA00022475"/>
    </source>
</evidence>
<comment type="subcellular location">
    <subcellularLocation>
        <location evidence="9">Cell membrane</location>
        <topology evidence="9">Multi-pass membrane protein</topology>
    </subcellularLocation>
</comment>
<keyword evidence="1 9" id="KW-0813">Transport</keyword>
<feature type="transmembrane region" description="Helical" evidence="9">
    <location>
        <begin position="253"/>
        <end position="273"/>
    </location>
</feature>